<dbReference type="Gene3D" id="3.90.550.10">
    <property type="entry name" value="Spore Coat Polysaccharide Biosynthesis Protein SpsA, Chain A"/>
    <property type="match status" value="1"/>
</dbReference>
<dbReference type="EMBL" id="BART01029510">
    <property type="protein sequence ID" value="GAH02086.1"/>
    <property type="molecule type" value="Genomic_DNA"/>
</dbReference>
<keyword evidence="2" id="KW-0328">Glycosyltransferase</keyword>
<dbReference type="GO" id="GO:0016757">
    <property type="term" value="F:glycosyltransferase activity"/>
    <property type="evidence" value="ECO:0007669"/>
    <property type="project" value="UniProtKB-KW"/>
</dbReference>
<evidence type="ECO:0000313" key="5">
    <source>
        <dbReference type="EMBL" id="GAH02086.1"/>
    </source>
</evidence>
<dbReference type="SUPFAM" id="SSF53448">
    <property type="entry name" value="Nucleotide-diphospho-sugar transferases"/>
    <property type="match status" value="1"/>
</dbReference>
<gene>
    <name evidence="5" type="ORF">S01H4_51758</name>
</gene>
<dbReference type="CDD" id="cd04186">
    <property type="entry name" value="GT_2_like_c"/>
    <property type="match status" value="1"/>
</dbReference>
<keyword evidence="3" id="KW-0808">Transferase</keyword>
<dbReference type="PANTHER" id="PTHR43179:SF12">
    <property type="entry name" value="GALACTOFURANOSYLTRANSFERASE GLFT2"/>
    <property type="match status" value="1"/>
</dbReference>
<dbReference type="PANTHER" id="PTHR43179">
    <property type="entry name" value="RHAMNOSYLTRANSFERASE WBBL"/>
    <property type="match status" value="1"/>
</dbReference>
<sequence>MGENQSFNKIVVVIVNWERPEDTIQCINSVMNSDHPNLEIILVDNGSKDDSIVRFREAYDQINIIELTENEGFTGGYNAGIRKADEGGADYVFLLNNDTIIDKNSLSLLVDAGWDISVPKITFYDSPTTIWAAGARWRSIPPTIKMIGYLKPDGPKYNSSRQLDYTTGCALLVKKEVFDKISGFDPRYKNYMEDYDFSFRAREAGFTIGYVPQANVMHKVSRSLGEGSEQRWEYLGRNTVLFYRHPARFSGFTLWI</sequence>
<name>X1C1W6_9ZZZZ</name>
<evidence type="ECO:0000256" key="2">
    <source>
        <dbReference type="ARBA" id="ARBA00022676"/>
    </source>
</evidence>
<organism evidence="5">
    <name type="scientific">marine sediment metagenome</name>
    <dbReference type="NCBI Taxonomy" id="412755"/>
    <lineage>
        <taxon>unclassified sequences</taxon>
        <taxon>metagenomes</taxon>
        <taxon>ecological metagenomes</taxon>
    </lineage>
</organism>
<accession>X1C1W6</accession>
<evidence type="ECO:0000259" key="4">
    <source>
        <dbReference type="Pfam" id="PF00535"/>
    </source>
</evidence>
<protein>
    <recommendedName>
        <fullName evidence="4">Glycosyltransferase 2-like domain-containing protein</fullName>
    </recommendedName>
</protein>
<dbReference type="Pfam" id="PF00535">
    <property type="entry name" value="Glycos_transf_2"/>
    <property type="match status" value="1"/>
</dbReference>
<dbReference type="InterPro" id="IPR029044">
    <property type="entry name" value="Nucleotide-diphossugar_trans"/>
</dbReference>
<dbReference type="InterPro" id="IPR001173">
    <property type="entry name" value="Glyco_trans_2-like"/>
</dbReference>
<proteinExistence type="inferred from homology"/>
<feature type="domain" description="Glycosyltransferase 2-like" evidence="4">
    <location>
        <begin position="12"/>
        <end position="136"/>
    </location>
</feature>
<dbReference type="AlphaFoldDB" id="X1C1W6"/>
<comment type="caution">
    <text evidence="5">The sequence shown here is derived from an EMBL/GenBank/DDBJ whole genome shotgun (WGS) entry which is preliminary data.</text>
</comment>
<reference evidence="5" key="1">
    <citation type="journal article" date="2014" name="Front. Microbiol.">
        <title>High frequency of phylogenetically diverse reductive dehalogenase-homologous genes in deep subseafloor sedimentary metagenomes.</title>
        <authorList>
            <person name="Kawai M."/>
            <person name="Futagami T."/>
            <person name="Toyoda A."/>
            <person name="Takaki Y."/>
            <person name="Nishi S."/>
            <person name="Hori S."/>
            <person name="Arai W."/>
            <person name="Tsubouchi T."/>
            <person name="Morono Y."/>
            <person name="Uchiyama I."/>
            <person name="Ito T."/>
            <person name="Fujiyama A."/>
            <person name="Inagaki F."/>
            <person name="Takami H."/>
        </authorList>
    </citation>
    <scope>NUCLEOTIDE SEQUENCE</scope>
    <source>
        <strain evidence="5">Expedition CK06-06</strain>
    </source>
</reference>
<feature type="non-terminal residue" evidence="5">
    <location>
        <position position="256"/>
    </location>
</feature>
<evidence type="ECO:0000256" key="3">
    <source>
        <dbReference type="ARBA" id="ARBA00022679"/>
    </source>
</evidence>
<evidence type="ECO:0000256" key="1">
    <source>
        <dbReference type="ARBA" id="ARBA00006739"/>
    </source>
</evidence>
<comment type="similarity">
    <text evidence="1">Belongs to the glycosyltransferase 2 family.</text>
</comment>